<reference evidence="2" key="1">
    <citation type="submission" date="2013-01" db="EMBL/GenBank/DDBJ databases">
        <title>Draft Genome Sequence of a Mulberry Tree, Morus notabilis C.K. Schneid.</title>
        <authorList>
            <person name="He N."/>
            <person name="Zhao S."/>
        </authorList>
    </citation>
    <scope>NUCLEOTIDE SEQUENCE</scope>
</reference>
<keyword evidence="2" id="KW-1185">Reference proteome</keyword>
<dbReference type="PANTHER" id="PTHR31460:SF3">
    <property type="entry name" value="MESOCENTIN"/>
    <property type="match status" value="1"/>
</dbReference>
<dbReference type="InterPro" id="IPR011042">
    <property type="entry name" value="6-blade_b-propeller_TolB-like"/>
</dbReference>
<protein>
    <recommendedName>
        <fullName evidence="3">SMP-30/Gluconolactonase/LRE-like region domain-containing protein</fullName>
    </recommendedName>
</protein>
<dbReference type="Gene3D" id="2.120.10.30">
    <property type="entry name" value="TolB, C-terminal domain"/>
    <property type="match status" value="1"/>
</dbReference>
<dbReference type="InterPro" id="IPR053224">
    <property type="entry name" value="Sensory_adhesion_molecule"/>
</dbReference>
<proteinExistence type="predicted"/>
<evidence type="ECO:0000313" key="1">
    <source>
        <dbReference type="EMBL" id="EXB22634.1"/>
    </source>
</evidence>
<dbReference type="SUPFAM" id="SSF101898">
    <property type="entry name" value="NHL repeat"/>
    <property type="match status" value="1"/>
</dbReference>
<evidence type="ECO:0000313" key="2">
    <source>
        <dbReference type="Proteomes" id="UP000030645"/>
    </source>
</evidence>
<dbReference type="PANTHER" id="PTHR31460">
    <property type="match status" value="1"/>
</dbReference>
<dbReference type="AlphaFoldDB" id="W9QIM4"/>
<accession>W9QIM4</accession>
<organism evidence="1 2">
    <name type="scientific">Morus notabilis</name>
    <dbReference type="NCBI Taxonomy" id="981085"/>
    <lineage>
        <taxon>Eukaryota</taxon>
        <taxon>Viridiplantae</taxon>
        <taxon>Streptophyta</taxon>
        <taxon>Embryophyta</taxon>
        <taxon>Tracheophyta</taxon>
        <taxon>Spermatophyta</taxon>
        <taxon>Magnoliopsida</taxon>
        <taxon>eudicotyledons</taxon>
        <taxon>Gunneridae</taxon>
        <taxon>Pentapetalae</taxon>
        <taxon>rosids</taxon>
        <taxon>fabids</taxon>
        <taxon>Rosales</taxon>
        <taxon>Moraceae</taxon>
        <taxon>Moreae</taxon>
        <taxon>Morus</taxon>
    </lineage>
</organism>
<dbReference type="GO" id="GO:0005783">
    <property type="term" value="C:endoplasmic reticulum"/>
    <property type="evidence" value="ECO:0007669"/>
    <property type="project" value="TreeGrafter"/>
</dbReference>
<dbReference type="EMBL" id="KE343297">
    <property type="protein sequence ID" value="EXB22634.1"/>
    <property type="molecule type" value="Genomic_DNA"/>
</dbReference>
<sequence length="379" mass="41960">MRSITIPVGNWFINPYIPNFCSHSHYIKRTSSVLKKKKKKKKKGTSWSNAKTKTNDWVIKTLRRFNDSETKACLTRKPYQWILLQEKQPFKSIAQIYSQQSITHTLNNHDSIPIESSPNPLILLRRHPRPRHLVGPLPARTEARKAHVINFRSPNLYPEGIAWDPSAQHFLVGSLTDRKIVSVSDAGVGETLLSDPDLPENVTILGIAVDSLNNRLLAAVHAIDPLPHFNALAAYDLRTRRRLFLSPLHGAENDTVRQIANDVAVAFKGNAYVTNSAGNLIWKVNDKGEASIFSRSSAFSAHDVDRDSPFAFCGLNGVAYVSEGYLLVVQSNTGKMFKVSEDDGAARLVLLNKDLPLAVGITVRGDGAVLVVSPNKLGC</sequence>
<evidence type="ECO:0008006" key="3">
    <source>
        <dbReference type="Google" id="ProtNLM"/>
    </source>
</evidence>
<gene>
    <name evidence="1" type="ORF">L484_002749</name>
</gene>
<dbReference type="eggNOG" id="ENOG502QR2Q">
    <property type="taxonomic scope" value="Eukaryota"/>
</dbReference>
<name>W9QIM4_9ROSA</name>
<dbReference type="Proteomes" id="UP000030645">
    <property type="component" value="Unassembled WGS sequence"/>
</dbReference>